<sequence>MIPFIIGPQNPPKYQTCITLITLFLILQIVQSKILAHSESFTTINGWQVISNNAHDSRIITCGASNVLFIHNQSPVEYSAMYFKTYEIQPHYKIEAEFNFWTIDYWNANYFIVYCDTLVAHASFYSTTSTTNLCAVSNLYDESFLINFQKFHYGSTVSISFLSSSEKFGISDFKLYIHECPQLDVIHAMIKVSFDSRSMSTINTMKGWSTNDIVSTLVGNIVDISYHKFTGNSITKEITLNQHEAISVYIRVMVFNSDSTKIYIKIDDVLISTTSYTDG</sequence>
<name>A0A8S1YMF1_PAROT</name>
<dbReference type="EMBL" id="CAJJDP010000192">
    <property type="protein sequence ID" value="CAD8214758.1"/>
    <property type="molecule type" value="Genomic_DNA"/>
</dbReference>
<evidence type="ECO:0000313" key="2">
    <source>
        <dbReference type="EMBL" id="CAD8214758.1"/>
    </source>
</evidence>
<proteinExistence type="predicted"/>
<protein>
    <submittedName>
        <fullName evidence="2">Uncharacterized protein</fullName>
    </submittedName>
</protein>
<dbReference type="Proteomes" id="UP000683925">
    <property type="component" value="Unassembled WGS sequence"/>
</dbReference>
<keyword evidence="1" id="KW-0732">Signal</keyword>
<gene>
    <name evidence="2" type="ORF">POCTA_138.1.T1880029</name>
</gene>
<evidence type="ECO:0000256" key="1">
    <source>
        <dbReference type="SAM" id="SignalP"/>
    </source>
</evidence>
<accession>A0A8S1YMF1</accession>
<keyword evidence="3" id="KW-1185">Reference proteome</keyword>
<reference evidence="2" key="1">
    <citation type="submission" date="2021-01" db="EMBL/GenBank/DDBJ databases">
        <authorList>
            <consortium name="Genoscope - CEA"/>
            <person name="William W."/>
        </authorList>
    </citation>
    <scope>NUCLEOTIDE SEQUENCE</scope>
</reference>
<organism evidence="2 3">
    <name type="scientific">Paramecium octaurelia</name>
    <dbReference type="NCBI Taxonomy" id="43137"/>
    <lineage>
        <taxon>Eukaryota</taxon>
        <taxon>Sar</taxon>
        <taxon>Alveolata</taxon>
        <taxon>Ciliophora</taxon>
        <taxon>Intramacronucleata</taxon>
        <taxon>Oligohymenophorea</taxon>
        <taxon>Peniculida</taxon>
        <taxon>Parameciidae</taxon>
        <taxon>Paramecium</taxon>
    </lineage>
</organism>
<dbReference type="OrthoDB" id="409374at2759"/>
<dbReference type="PANTHER" id="PTHR39767">
    <property type="entry name" value="CALCIUM/CALMODULIN-BINDING MEMBRANE PROTEIN PCM4-RELATED"/>
    <property type="match status" value="1"/>
</dbReference>
<feature type="signal peptide" evidence="1">
    <location>
        <begin position="1"/>
        <end position="32"/>
    </location>
</feature>
<comment type="caution">
    <text evidence="2">The sequence shown here is derived from an EMBL/GenBank/DDBJ whole genome shotgun (WGS) entry which is preliminary data.</text>
</comment>
<dbReference type="AlphaFoldDB" id="A0A8S1YMF1"/>
<dbReference type="OMA" id="STIQXNT"/>
<evidence type="ECO:0000313" key="3">
    <source>
        <dbReference type="Proteomes" id="UP000683925"/>
    </source>
</evidence>
<feature type="chain" id="PRO_5035770325" evidence="1">
    <location>
        <begin position="33"/>
        <end position="279"/>
    </location>
</feature>
<dbReference type="PANTHER" id="PTHR39767:SF2">
    <property type="entry name" value="CHROMOSOME UNDETERMINED SCAFFOLD_1, WHOLE GENOME SHOTGUN SEQUENCE"/>
    <property type="match status" value="1"/>
</dbReference>